<dbReference type="Pfam" id="PF24035">
    <property type="entry name" value="DUF7344"/>
    <property type="match status" value="1"/>
</dbReference>
<gene>
    <name evidence="3" type="ORF">GOC74_14630</name>
</gene>
<name>A0A847U625_9EURY</name>
<dbReference type="AlphaFoldDB" id="A0A847U625"/>
<evidence type="ECO:0000259" key="2">
    <source>
        <dbReference type="Pfam" id="PF24035"/>
    </source>
</evidence>
<dbReference type="InterPro" id="IPR036388">
    <property type="entry name" value="WH-like_DNA-bd_sf"/>
</dbReference>
<dbReference type="Gene3D" id="1.10.10.10">
    <property type="entry name" value="Winged helix-like DNA-binding domain superfamily/Winged helix DNA-binding domain"/>
    <property type="match status" value="1"/>
</dbReference>
<evidence type="ECO:0000313" key="3">
    <source>
        <dbReference type="EMBL" id="NLV11163.1"/>
    </source>
</evidence>
<feature type="region of interest" description="Disordered" evidence="1">
    <location>
        <begin position="1"/>
        <end position="21"/>
    </location>
</feature>
<protein>
    <recommendedName>
        <fullName evidence="2">DUF7344 domain-containing protein</fullName>
    </recommendedName>
</protein>
<dbReference type="OrthoDB" id="21363at2157"/>
<organism evidence="3 4">
    <name type="scientific">Halomicrobium mukohataei</name>
    <dbReference type="NCBI Taxonomy" id="57705"/>
    <lineage>
        <taxon>Archaea</taxon>
        <taxon>Methanobacteriati</taxon>
        <taxon>Methanobacteriota</taxon>
        <taxon>Stenosarchaea group</taxon>
        <taxon>Halobacteria</taxon>
        <taxon>Halobacteriales</taxon>
        <taxon>Haloarculaceae</taxon>
        <taxon>Halomicrobium</taxon>
    </lineage>
</organism>
<feature type="domain" description="DUF7344" evidence="2">
    <location>
        <begin position="32"/>
        <end position="109"/>
    </location>
</feature>
<sequence length="144" mass="15775">MDNNTGDGTTPLGHLDSGTDATGDLPDLDGLFDALASTVRRQTLCHLFDEPRTTVETLAALLASQRSTADAPVDPTERDRVAIELRHVHLPQLADATLIEYDSTTGDVRLREFPDPVRDLLRFTQRYERAIEDGSSDGVDGSRL</sequence>
<dbReference type="InterPro" id="IPR055768">
    <property type="entry name" value="DUF7344"/>
</dbReference>
<evidence type="ECO:0000256" key="1">
    <source>
        <dbReference type="SAM" id="MobiDB-lite"/>
    </source>
</evidence>
<reference evidence="3" key="1">
    <citation type="submission" date="2019-12" db="EMBL/GenBank/DDBJ databases">
        <title>Whole-genome sequence of Halomicrobium mukohataei pws1.</title>
        <authorList>
            <person name="Verma D.K."/>
            <person name="Gopal K."/>
            <person name="Prasad E.S."/>
        </authorList>
    </citation>
    <scope>NUCLEOTIDE SEQUENCE</scope>
    <source>
        <strain evidence="3">Pws1</strain>
    </source>
</reference>
<dbReference type="Proteomes" id="UP000608662">
    <property type="component" value="Unassembled WGS sequence"/>
</dbReference>
<evidence type="ECO:0000313" key="4">
    <source>
        <dbReference type="Proteomes" id="UP000608662"/>
    </source>
</evidence>
<dbReference type="EMBL" id="WOYG01000001">
    <property type="protein sequence ID" value="NLV11163.1"/>
    <property type="molecule type" value="Genomic_DNA"/>
</dbReference>
<comment type="caution">
    <text evidence="3">The sequence shown here is derived from an EMBL/GenBank/DDBJ whole genome shotgun (WGS) entry which is preliminary data.</text>
</comment>
<dbReference type="RefSeq" id="WP_170094880.1">
    <property type="nucleotide sequence ID" value="NZ_WOYG01000001.1"/>
</dbReference>
<proteinExistence type="predicted"/>
<accession>A0A847U625</accession>